<accession>A0A1L7WND4</accession>
<sequence length="313" mass="34951">MSKMAKRALEAEEIHPRLYIRRHWTNPGVGIWAYWRAREIREDEFHYLLMRWTCVPELQSLKVDGAMQAIEILRSVVLDPSLTTKIDPSTVKNRGRAASDTFKFRDALLKIYEASGDSLFPSQNPQKKGRQMSKMATNTMAEPGGSSAGPAKKLRDGSSGDMAKGIINQHQSAEERYTGVKLLDELTKESTSQHGASSNPTKKTALYIYDTERFRRPSHAGHNPMSDPTIRHHIKSYAETVEQQGRASKKPEGGVSGGVAVEKVLSPKESSVGLPKTDEEASERPKSSQLLPKIRPLKTVLLIKKTLRGQFED</sequence>
<proteinExistence type="predicted"/>
<evidence type="ECO:0000256" key="1">
    <source>
        <dbReference type="SAM" id="MobiDB-lite"/>
    </source>
</evidence>
<reference evidence="2 3" key="1">
    <citation type="submission" date="2016-03" db="EMBL/GenBank/DDBJ databases">
        <authorList>
            <person name="Ploux O."/>
        </authorList>
    </citation>
    <scope>NUCLEOTIDE SEQUENCE [LARGE SCALE GENOMIC DNA]</scope>
    <source>
        <strain evidence="2 3">UAMH 11012</strain>
    </source>
</reference>
<feature type="region of interest" description="Disordered" evidence="1">
    <location>
        <begin position="119"/>
        <end position="163"/>
    </location>
</feature>
<dbReference type="AlphaFoldDB" id="A0A1L7WND4"/>
<evidence type="ECO:0000313" key="3">
    <source>
        <dbReference type="Proteomes" id="UP000184330"/>
    </source>
</evidence>
<name>A0A1L7WND4_9HELO</name>
<dbReference type="EMBL" id="FJOG01000005">
    <property type="protein sequence ID" value="CZR54278.1"/>
    <property type="molecule type" value="Genomic_DNA"/>
</dbReference>
<protein>
    <submittedName>
        <fullName evidence="2">Uncharacterized protein</fullName>
    </submittedName>
</protein>
<dbReference type="Proteomes" id="UP000184330">
    <property type="component" value="Unassembled WGS sequence"/>
</dbReference>
<gene>
    <name evidence="2" type="ORF">PAC_04161</name>
</gene>
<organism evidence="2 3">
    <name type="scientific">Phialocephala subalpina</name>
    <dbReference type="NCBI Taxonomy" id="576137"/>
    <lineage>
        <taxon>Eukaryota</taxon>
        <taxon>Fungi</taxon>
        <taxon>Dikarya</taxon>
        <taxon>Ascomycota</taxon>
        <taxon>Pezizomycotina</taxon>
        <taxon>Leotiomycetes</taxon>
        <taxon>Helotiales</taxon>
        <taxon>Mollisiaceae</taxon>
        <taxon>Phialocephala</taxon>
        <taxon>Phialocephala fortinii species complex</taxon>
    </lineage>
</organism>
<evidence type="ECO:0000313" key="2">
    <source>
        <dbReference type="EMBL" id="CZR54278.1"/>
    </source>
</evidence>
<feature type="compositionally biased region" description="Basic and acidic residues" evidence="1">
    <location>
        <begin position="276"/>
        <end position="286"/>
    </location>
</feature>
<keyword evidence="3" id="KW-1185">Reference proteome</keyword>
<feature type="region of interest" description="Disordered" evidence="1">
    <location>
        <begin position="240"/>
        <end position="291"/>
    </location>
</feature>